<dbReference type="AlphaFoldDB" id="A0A915KK55"/>
<protein>
    <submittedName>
        <fullName evidence="2">Uncharacterized protein</fullName>
    </submittedName>
</protein>
<evidence type="ECO:0000313" key="1">
    <source>
        <dbReference type="Proteomes" id="UP000887565"/>
    </source>
</evidence>
<accession>A0A915KK55</accession>
<keyword evidence="1" id="KW-1185">Reference proteome</keyword>
<reference evidence="2" key="1">
    <citation type="submission" date="2022-11" db="UniProtKB">
        <authorList>
            <consortium name="WormBaseParasite"/>
        </authorList>
    </citation>
    <scope>IDENTIFICATION</scope>
</reference>
<dbReference type="WBParaSite" id="nRc.2.0.1.t39206-RA">
    <property type="protein sequence ID" value="nRc.2.0.1.t39206-RA"/>
    <property type="gene ID" value="nRc.2.0.1.g39206"/>
</dbReference>
<sequence length="126" mass="15355">MELEEKFLSKWVNKQTTVQFRLTHKSVGRDVRHRKKKKENKNDKKQIRIQEFLQLVSLLIRILKAQNAEKVGIFWPKNRQRKVVEESSGQKFLIVSIKLREQKTEIYPLLLYLILLRRRDLIFRRN</sequence>
<proteinExistence type="predicted"/>
<organism evidence="1 2">
    <name type="scientific">Romanomermis culicivorax</name>
    <name type="common">Nematode worm</name>
    <dbReference type="NCBI Taxonomy" id="13658"/>
    <lineage>
        <taxon>Eukaryota</taxon>
        <taxon>Metazoa</taxon>
        <taxon>Ecdysozoa</taxon>
        <taxon>Nematoda</taxon>
        <taxon>Enoplea</taxon>
        <taxon>Dorylaimia</taxon>
        <taxon>Mermithida</taxon>
        <taxon>Mermithoidea</taxon>
        <taxon>Mermithidae</taxon>
        <taxon>Romanomermis</taxon>
    </lineage>
</organism>
<name>A0A915KK55_ROMCU</name>
<evidence type="ECO:0000313" key="2">
    <source>
        <dbReference type="WBParaSite" id="nRc.2.0.1.t39206-RA"/>
    </source>
</evidence>
<dbReference type="Proteomes" id="UP000887565">
    <property type="component" value="Unplaced"/>
</dbReference>